<name>A0A928YQP3_9SPHI</name>
<accession>A0A928YQP3</accession>
<reference evidence="1" key="1">
    <citation type="submission" date="2018-02" db="EMBL/GenBank/DDBJ databases">
        <authorList>
            <person name="Vasarhelyi B.M."/>
            <person name="Deshmukh S."/>
            <person name="Balint B."/>
            <person name="Kukolya J."/>
        </authorList>
    </citation>
    <scope>NUCLEOTIDE SEQUENCE</scope>
    <source>
        <strain evidence="1">KB22</strain>
    </source>
</reference>
<evidence type="ECO:0000313" key="1">
    <source>
        <dbReference type="EMBL" id="MBE8712558.1"/>
    </source>
</evidence>
<evidence type="ECO:0000313" key="2">
    <source>
        <dbReference type="Proteomes" id="UP000616201"/>
    </source>
</evidence>
<organism evidence="1 2">
    <name type="scientific">Sphingobacterium hungaricum</name>
    <dbReference type="NCBI Taxonomy" id="2082723"/>
    <lineage>
        <taxon>Bacteria</taxon>
        <taxon>Pseudomonadati</taxon>
        <taxon>Bacteroidota</taxon>
        <taxon>Sphingobacteriia</taxon>
        <taxon>Sphingobacteriales</taxon>
        <taxon>Sphingobacteriaceae</taxon>
        <taxon>Sphingobacterium</taxon>
    </lineage>
</organism>
<comment type="caution">
    <text evidence="1">The sequence shown here is derived from an EMBL/GenBank/DDBJ whole genome shotgun (WGS) entry which is preliminary data.</text>
</comment>
<dbReference type="RefSeq" id="WP_196934888.1">
    <property type="nucleotide sequence ID" value="NZ_MU158698.1"/>
</dbReference>
<sequence>MVVELKKVKITKSIFNQLLSPGLSTDTLRKHQVLGWVFDKSRYILLYHPDTNSLSKFPLISNMKIDERKPNQVSFMIKGMASSVQLSGYSDSINWIVLINEIQTKAKIEGQLYI</sequence>
<protein>
    <submittedName>
        <fullName evidence="1">Uncharacterized protein</fullName>
    </submittedName>
</protein>
<proteinExistence type="predicted"/>
<gene>
    <name evidence="1" type="ORF">C4F49_02535</name>
</gene>
<dbReference type="AlphaFoldDB" id="A0A928YQP3"/>
<dbReference type="EMBL" id="PRDK01000001">
    <property type="protein sequence ID" value="MBE8712558.1"/>
    <property type="molecule type" value="Genomic_DNA"/>
</dbReference>
<keyword evidence="2" id="KW-1185">Reference proteome</keyword>
<dbReference type="Proteomes" id="UP000616201">
    <property type="component" value="Unassembled WGS sequence"/>
</dbReference>